<dbReference type="NCBIfam" id="TIGR01128">
    <property type="entry name" value="holA"/>
    <property type="match status" value="1"/>
</dbReference>
<dbReference type="Gene3D" id="1.20.272.10">
    <property type="match status" value="1"/>
</dbReference>
<proteinExistence type="inferred from homology"/>
<evidence type="ECO:0000256" key="3">
    <source>
        <dbReference type="ARBA" id="ARBA00022695"/>
    </source>
</evidence>
<reference evidence="8" key="1">
    <citation type="submission" date="2018-05" db="EMBL/GenBank/DDBJ databases">
        <authorList>
            <person name="Lanie J.A."/>
            <person name="Ng W.-L."/>
            <person name="Kazmierczak K.M."/>
            <person name="Andrzejewski T.M."/>
            <person name="Davidsen T.M."/>
            <person name="Wayne K.J."/>
            <person name="Tettelin H."/>
            <person name="Glass J.I."/>
            <person name="Rusch D."/>
            <person name="Podicherti R."/>
            <person name="Tsui H.-C.T."/>
            <person name="Winkler M.E."/>
        </authorList>
    </citation>
    <scope>NUCLEOTIDE SEQUENCE</scope>
</reference>
<dbReference type="GO" id="GO:0006261">
    <property type="term" value="P:DNA-templated DNA replication"/>
    <property type="evidence" value="ECO:0007669"/>
    <property type="project" value="TreeGrafter"/>
</dbReference>
<evidence type="ECO:0000256" key="2">
    <source>
        <dbReference type="ARBA" id="ARBA00022679"/>
    </source>
</evidence>
<dbReference type="GO" id="GO:0003677">
    <property type="term" value="F:DNA binding"/>
    <property type="evidence" value="ECO:0007669"/>
    <property type="project" value="InterPro"/>
</dbReference>
<evidence type="ECO:0000256" key="6">
    <source>
        <dbReference type="ARBA" id="ARBA00034754"/>
    </source>
</evidence>
<dbReference type="SUPFAM" id="SSF48019">
    <property type="entry name" value="post-AAA+ oligomerization domain-like"/>
    <property type="match status" value="1"/>
</dbReference>
<evidence type="ECO:0000256" key="5">
    <source>
        <dbReference type="ARBA" id="ARBA00022932"/>
    </source>
</evidence>
<keyword evidence="5" id="KW-0239">DNA-directed DNA polymerase</keyword>
<comment type="similarity">
    <text evidence="6">Belongs to the DNA polymerase HolA subunit family.</text>
</comment>
<sequence length="269" mass="31531">MSGKEIVDRLLSTDLFSSRKLFILRDPQRVRGKYGKDLLAYCRTPNQNHILIIVNNDLLDSSVFSKSIEKLIEPISVQTPFERNLKSWAFYFFNERKKSVHPRVVDMLIEMTGDSLHHMQNEIEKLCIWSGERSTINDDDLNQFSGWRRNSQRWEFISALASGNLDKSVSIGKTIITENENMISLIYPLTALYQEMLYAKMNSGTFPHYKGYIPISRSIRQRIPEFAKKFSRKKLEFALKQLERIEKRQKTIFCDDESELIKFIYNVLG</sequence>
<gene>
    <name evidence="8" type="ORF">METZ01_LOCUS108235</name>
</gene>
<dbReference type="EMBL" id="UINC01012722">
    <property type="protein sequence ID" value="SVA55381.1"/>
    <property type="molecule type" value="Genomic_DNA"/>
</dbReference>
<evidence type="ECO:0000256" key="7">
    <source>
        <dbReference type="ARBA" id="ARBA00049244"/>
    </source>
</evidence>
<dbReference type="PANTHER" id="PTHR34388">
    <property type="entry name" value="DNA POLYMERASE III SUBUNIT DELTA"/>
    <property type="match status" value="1"/>
</dbReference>
<evidence type="ECO:0000313" key="8">
    <source>
        <dbReference type="EMBL" id="SVA55381.1"/>
    </source>
</evidence>
<dbReference type="GO" id="GO:0009360">
    <property type="term" value="C:DNA polymerase III complex"/>
    <property type="evidence" value="ECO:0007669"/>
    <property type="project" value="TreeGrafter"/>
</dbReference>
<dbReference type="SUPFAM" id="SSF52540">
    <property type="entry name" value="P-loop containing nucleoside triphosphate hydrolases"/>
    <property type="match status" value="1"/>
</dbReference>
<organism evidence="8">
    <name type="scientific">marine metagenome</name>
    <dbReference type="NCBI Taxonomy" id="408172"/>
    <lineage>
        <taxon>unclassified sequences</taxon>
        <taxon>metagenomes</taxon>
        <taxon>ecological metagenomes</taxon>
    </lineage>
</organism>
<keyword evidence="3" id="KW-0548">Nucleotidyltransferase</keyword>
<keyword evidence="2" id="KW-0808">Transferase</keyword>
<keyword evidence="4" id="KW-0235">DNA replication</keyword>
<dbReference type="AlphaFoldDB" id="A0A381WSX2"/>
<comment type="catalytic activity">
    <reaction evidence="7">
        <text>DNA(n) + a 2'-deoxyribonucleoside 5'-triphosphate = DNA(n+1) + diphosphate</text>
        <dbReference type="Rhea" id="RHEA:22508"/>
        <dbReference type="Rhea" id="RHEA-COMP:17339"/>
        <dbReference type="Rhea" id="RHEA-COMP:17340"/>
        <dbReference type="ChEBI" id="CHEBI:33019"/>
        <dbReference type="ChEBI" id="CHEBI:61560"/>
        <dbReference type="ChEBI" id="CHEBI:173112"/>
        <dbReference type="EC" id="2.7.7.7"/>
    </reaction>
</comment>
<dbReference type="Gene3D" id="3.40.50.300">
    <property type="entry name" value="P-loop containing nucleotide triphosphate hydrolases"/>
    <property type="match status" value="1"/>
</dbReference>
<evidence type="ECO:0000256" key="1">
    <source>
        <dbReference type="ARBA" id="ARBA00012417"/>
    </source>
</evidence>
<dbReference type="InterPro" id="IPR027417">
    <property type="entry name" value="P-loop_NTPase"/>
</dbReference>
<dbReference type="PANTHER" id="PTHR34388:SF1">
    <property type="entry name" value="DNA POLYMERASE III SUBUNIT DELTA"/>
    <property type="match status" value="1"/>
</dbReference>
<name>A0A381WSX2_9ZZZZ</name>
<dbReference type="EC" id="2.7.7.7" evidence="1"/>
<protein>
    <recommendedName>
        <fullName evidence="1">DNA-directed DNA polymerase</fullName>
        <ecNumber evidence="1">2.7.7.7</ecNumber>
    </recommendedName>
</protein>
<accession>A0A381WSX2</accession>
<dbReference type="GO" id="GO:0003887">
    <property type="term" value="F:DNA-directed DNA polymerase activity"/>
    <property type="evidence" value="ECO:0007669"/>
    <property type="project" value="UniProtKB-KW"/>
</dbReference>
<dbReference type="InterPro" id="IPR008921">
    <property type="entry name" value="DNA_pol3_clamp-load_cplx_C"/>
</dbReference>
<dbReference type="InterPro" id="IPR005790">
    <property type="entry name" value="DNA_polIII_delta"/>
</dbReference>
<dbReference type="Gene3D" id="1.10.8.60">
    <property type="match status" value="1"/>
</dbReference>
<evidence type="ECO:0000256" key="4">
    <source>
        <dbReference type="ARBA" id="ARBA00022705"/>
    </source>
</evidence>